<protein>
    <submittedName>
        <fullName evidence="4">DUF1624 domain-containing protein</fullName>
    </submittedName>
</protein>
<feature type="region of interest" description="Disordered" evidence="1">
    <location>
        <begin position="406"/>
        <end position="433"/>
    </location>
</feature>
<keyword evidence="2" id="KW-0812">Transmembrane</keyword>
<evidence type="ECO:0000256" key="2">
    <source>
        <dbReference type="SAM" id="Phobius"/>
    </source>
</evidence>
<accession>A0A5A7S1G5</accession>
<dbReference type="Pfam" id="PF07786">
    <property type="entry name" value="HGSNAT_cat"/>
    <property type="match status" value="1"/>
</dbReference>
<proteinExistence type="predicted"/>
<dbReference type="Proteomes" id="UP000322244">
    <property type="component" value="Unassembled WGS sequence"/>
</dbReference>
<sequence length="433" mass="45664">MATTTTAVSTGSSATGSPTVAKQSRLIGVDITRGLAVLGMIAIHSLDEYDNSGAPTLSFTLFAGRAAAMFAVLAGVAISFIVGRRQLVGGPVARGKVAALITRAATIGVIGLALGYTDADYGTVILPYYAIMFLLAIPLTYLRTRVLIPLTAVVVIAAPVLSQWVRPHLQEPLGTQASFGILLHNPLGQLIDLTVTGEYPALVWMSYVCAGIVVGRMRLTTLRVALGLAGLGGILMIASSGLSWLLLRPLGGIAHLSAGVDTDTAQDLLLFGGDGIVPTTSWWWLAVDGPHTGTPLDLMATIGSSFAVLGAILLLGHLTRHHLGWVLAPLAATGSMSLTVYTAHIMFINSDFDIYGPTSGYIRQLVCIFVFTLAWRATAGRGPLEGLVAAITTRVARHVERRAYSRTPRPAHITGEQGATERRGITQRLGRGR</sequence>
<evidence type="ECO:0000313" key="5">
    <source>
        <dbReference type="Proteomes" id="UP000322244"/>
    </source>
</evidence>
<keyword evidence="5" id="KW-1185">Reference proteome</keyword>
<feature type="transmembrane region" description="Helical" evidence="2">
    <location>
        <begin position="146"/>
        <end position="165"/>
    </location>
</feature>
<gene>
    <name evidence="4" type="ORF">FOY51_25555</name>
</gene>
<keyword evidence="2" id="KW-1133">Transmembrane helix</keyword>
<dbReference type="AlphaFoldDB" id="A0A5A7S1G5"/>
<evidence type="ECO:0000259" key="3">
    <source>
        <dbReference type="Pfam" id="PF07786"/>
    </source>
</evidence>
<dbReference type="RefSeq" id="WP_149433096.1">
    <property type="nucleotide sequence ID" value="NZ_VLNY01000024.1"/>
</dbReference>
<reference evidence="4 5" key="1">
    <citation type="submission" date="2019-07" db="EMBL/GenBank/DDBJ databases">
        <title>Rhodococcus cavernicolus sp. nov., isolated from a cave.</title>
        <authorList>
            <person name="Lee S.D."/>
        </authorList>
    </citation>
    <scope>NUCLEOTIDE SEQUENCE [LARGE SCALE GENOMIC DNA]</scope>
    <source>
        <strain evidence="4 5">C1-24</strain>
    </source>
</reference>
<feature type="transmembrane region" description="Helical" evidence="2">
    <location>
        <begin position="26"/>
        <end position="46"/>
    </location>
</feature>
<dbReference type="EMBL" id="VLNY01000024">
    <property type="protein sequence ID" value="KAA0017011.1"/>
    <property type="molecule type" value="Genomic_DNA"/>
</dbReference>
<keyword evidence="2" id="KW-0472">Membrane</keyword>
<organism evidence="4 5">
    <name type="scientific">Antrihabitans cavernicola</name>
    <dbReference type="NCBI Taxonomy" id="2495913"/>
    <lineage>
        <taxon>Bacteria</taxon>
        <taxon>Bacillati</taxon>
        <taxon>Actinomycetota</taxon>
        <taxon>Actinomycetes</taxon>
        <taxon>Mycobacteriales</taxon>
        <taxon>Nocardiaceae</taxon>
        <taxon>Antrihabitans</taxon>
    </lineage>
</organism>
<comment type="caution">
    <text evidence="4">The sequence shown here is derived from an EMBL/GenBank/DDBJ whole genome shotgun (WGS) entry which is preliminary data.</text>
</comment>
<feature type="transmembrane region" description="Helical" evidence="2">
    <location>
        <begin position="360"/>
        <end position="377"/>
    </location>
</feature>
<dbReference type="OrthoDB" id="4966979at2"/>
<feature type="domain" description="Heparan-alpha-glucosaminide N-acetyltransferase catalytic" evidence="3">
    <location>
        <begin position="25"/>
        <end position="221"/>
    </location>
</feature>
<feature type="transmembrane region" description="Helical" evidence="2">
    <location>
        <begin position="199"/>
        <end position="217"/>
    </location>
</feature>
<feature type="transmembrane region" description="Helical" evidence="2">
    <location>
        <begin position="121"/>
        <end position="139"/>
    </location>
</feature>
<feature type="transmembrane region" description="Helical" evidence="2">
    <location>
        <begin position="66"/>
        <end position="83"/>
    </location>
</feature>
<feature type="transmembrane region" description="Helical" evidence="2">
    <location>
        <begin position="323"/>
        <end position="348"/>
    </location>
</feature>
<dbReference type="InterPro" id="IPR012429">
    <property type="entry name" value="HGSNAT_cat"/>
</dbReference>
<evidence type="ECO:0000313" key="4">
    <source>
        <dbReference type="EMBL" id="KAA0017011.1"/>
    </source>
</evidence>
<feature type="transmembrane region" description="Helical" evidence="2">
    <location>
        <begin position="298"/>
        <end position="316"/>
    </location>
</feature>
<feature type="transmembrane region" description="Helical" evidence="2">
    <location>
        <begin position="95"/>
        <end position="115"/>
    </location>
</feature>
<feature type="transmembrane region" description="Helical" evidence="2">
    <location>
        <begin position="224"/>
        <end position="247"/>
    </location>
</feature>
<evidence type="ECO:0000256" key="1">
    <source>
        <dbReference type="SAM" id="MobiDB-lite"/>
    </source>
</evidence>
<name>A0A5A7S1G5_9NOCA</name>